<name>A0A803QJP4_CANSA</name>
<reference evidence="2" key="1">
    <citation type="submission" date="2021-03" db="UniProtKB">
        <authorList>
            <consortium name="EnsemblPlants"/>
        </authorList>
    </citation>
    <scope>IDENTIFICATION</scope>
</reference>
<dbReference type="PANTHER" id="PTHR47723">
    <property type="entry name" value="OS05G0353850 PROTEIN"/>
    <property type="match status" value="1"/>
</dbReference>
<dbReference type="InterPro" id="IPR002156">
    <property type="entry name" value="RNaseH_domain"/>
</dbReference>
<dbReference type="InterPro" id="IPR036397">
    <property type="entry name" value="RNaseH_sf"/>
</dbReference>
<dbReference type="InterPro" id="IPR053151">
    <property type="entry name" value="RNase_H-like"/>
</dbReference>
<dbReference type="GO" id="GO:0003676">
    <property type="term" value="F:nucleic acid binding"/>
    <property type="evidence" value="ECO:0007669"/>
    <property type="project" value="InterPro"/>
</dbReference>
<keyword evidence="3" id="KW-1185">Reference proteome</keyword>
<dbReference type="EnsemblPlants" id="evm.model.10.1428">
    <property type="protein sequence ID" value="cds.evm.model.10.1428"/>
    <property type="gene ID" value="evm.TU.10.1428"/>
</dbReference>
<dbReference type="EMBL" id="UZAU01000821">
    <property type="status" value="NOT_ANNOTATED_CDS"/>
    <property type="molecule type" value="Genomic_DNA"/>
</dbReference>
<dbReference type="Gene3D" id="3.30.420.10">
    <property type="entry name" value="Ribonuclease H-like superfamily/Ribonuclease H"/>
    <property type="match status" value="1"/>
</dbReference>
<feature type="domain" description="RNase H type-1" evidence="1">
    <location>
        <begin position="47"/>
        <end position="126"/>
    </location>
</feature>
<evidence type="ECO:0000259" key="1">
    <source>
        <dbReference type="Pfam" id="PF13456"/>
    </source>
</evidence>
<dbReference type="GO" id="GO:0004523">
    <property type="term" value="F:RNA-DNA hybrid ribonuclease activity"/>
    <property type="evidence" value="ECO:0007669"/>
    <property type="project" value="InterPro"/>
</dbReference>
<protein>
    <recommendedName>
        <fullName evidence="1">RNase H type-1 domain-containing protein</fullName>
    </recommendedName>
</protein>
<accession>A0A803QJP4</accession>
<sequence length="137" mass="15209">MVTCYLEEFHAAQVAKPSVVISSAPTSALVSKNIPRLNPPSRRMKLNTDAAINKFNNTSGFGAILRNNNGDTIAVMSMPFKGNFRPKVMEAMALLYSLQWLKDLHLHVHYIETDSLLVVKGLQTTQASVSDFHIVCY</sequence>
<dbReference type="Gramene" id="evm.model.10.1428">
    <property type="protein sequence ID" value="cds.evm.model.10.1428"/>
    <property type="gene ID" value="evm.TU.10.1428"/>
</dbReference>
<evidence type="ECO:0000313" key="2">
    <source>
        <dbReference type="EnsemblPlants" id="cds.evm.model.10.1428"/>
    </source>
</evidence>
<dbReference type="AlphaFoldDB" id="A0A803QJP4"/>
<evidence type="ECO:0000313" key="3">
    <source>
        <dbReference type="Proteomes" id="UP000596661"/>
    </source>
</evidence>
<dbReference type="PANTHER" id="PTHR47723:SF19">
    <property type="entry name" value="POLYNUCLEOTIDYL TRANSFERASE, RIBONUCLEASE H-LIKE SUPERFAMILY PROTEIN"/>
    <property type="match status" value="1"/>
</dbReference>
<proteinExistence type="predicted"/>
<dbReference type="InterPro" id="IPR012337">
    <property type="entry name" value="RNaseH-like_sf"/>
</dbReference>
<dbReference type="SUPFAM" id="SSF53098">
    <property type="entry name" value="Ribonuclease H-like"/>
    <property type="match status" value="1"/>
</dbReference>
<organism evidence="2 3">
    <name type="scientific">Cannabis sativa</name>
    <name type="common">Hemp</name>
    <name type="synonym">Marijuana</name>
    <dbReference type="NCBI Taxonomy" id="3483"/>
    <lineage>
        <taxon>Eukaryota</taxon>
        <taxon>Viridiplantae</taxon>
        <taxon>Streptophyta</taxon>
        <taxon>Embryophyta</taxon>
        <taxon>Tracheophyta</taxon>
        <taxon>Spermatophyta</taxon>
        <taxon>Magnoliopsida</taxon>
        <taxon>eudicotyledons</taxon>
        <taxon>Gunneridae</taxon>
        <taxon>Pentapetalae</taxon>
        <taxon>rosids</taxon>
        <taxon>fabids</taxon>
        <taxon>Rosales</taxon>
        <taxon>Cannabaceae</taxon>
        <taxon>Cannabis</taxon>
    </lineage>
</organism>
<dbReference type="Proteomes" id="UP000596661">
    <property type="component" value="Unassembled WGS sequence"/>
</dbReference>
<dbReference type="Pfam" id="PF13456">
    <property type="entry name" value="RVT_3"/>
    <property type="match status" value="1"/>
</dbReference>